<feature type="signal peptide" evidence="2">
    <location>
        <begin position="1"/>
        <end position="19"/>
    </location>
</feature>
<evidence type="ECO:0000313" key="3">
    <source>
        <dbReference type="EMBL" id="QDS76823.1"/>
    </source>
</evidence>
<evidence type="ECO:0000313" key="4">
    <source>
        <dbReference type="Proteomes" id="UP000316270"/>
    </source>
</evidence>
<organism evidence="3 4">
    <name type="scientific">Venturia effusa</name>
    <dbReference type="NCBI Taxonomy" id="50376"/>
    <lineage>
        <taxon>Eukaryota</taxon>
        <taxon>Fungi</taxon>
        <taxon>Dikarya</taxon>
        <taxon>Ascomycota</taxon>
        <taxon>Pezizomycotina</taxon>
        <taxon>Dothideomycetes</taxon>
        <taxon>Pleosporomycetidae</taxon>
        <taxon>Venturiales</taxon>
        <taxon>Venturiaceae</taxon>
        <taxon>Venturia</taxon>
    </lineage>
</organism>
<feature type="compositionally biased region" description="Basic and acidic residues" evidence="1">
    <location>
        <begin position="437"/>
        <end position="455"/>
    </location>
</feature>
<keyword evidence="4" id="KW-1185">Reference proteome</keyword>
<feature type="chain" id="PRO_5021776225" evidence="2">
    <location>
        <begin position="20"/>
        <end position="575"/>
    </location>
</feature>
<dbReference type="Proteomes" id="UP000316270">
    <property type="component" value="Chromosome 16"/>
</dbReference>
<feature type="region of interest" description="Disordered" evidence="1">
    <location>
        <begin position="326"/>
        <end position="352"/>
    </location>
</feature>
<dbReference type="STRING" id="50376.A0A517LMF3"/>
<feature type="region of interest" description="Disordered" evidence="1">
    <location>
        <begin position="437"/>
        <end position="459"/>
    </location>
</feature>
<feature type="region of interest" description="Disordered" evidence="1">
    <location>
        <begin position="386"/>
        <end position="423"/>
    </location>
</feature>
<gene>
    <name evidence="3" type="ORF">FKW77_002841</name>
</gene>
<feature type="region of interest" description="Disordered" evidence="1">
    <location>
        <begin position="201"/>
        <end position="239"/>
    </location>
</feature>
<reference evidence="3 4" key="1">
    <citation type="submission" date="2019-07" db="EMBL/GenBank/DDBJ databases">
        <title>Finished genome of Venturia effusa.</title>
        <authorList>
            <person name="Young C.A."/>
            <person name="Cox M.P."/>
            <person name="Ganley A.R.D."/>
            <person name="David W.J."/>
        </authorList>
    </citation>
    <scope>NUCLEOTIDE SEQUENCE [LARGE SCALE GENOMIC DNA]</scope>
    <source>
        <strain evidence="4">albino</strain>
    </source>
</reference>
<dbReference type="AlphaFoldDB" id="A0A517LMF3"/>
<evidence type="ECO:0000256" key="2">
    <source>
        <dbReference type="SAM" id="SignalP"/>
    </source>
</evidence>
<dbReference type="OrthoDB" id="10514374at2759"/>
<dbReference type="EMBL" id="CP042200">
    <property type="protein sequence ID" value="QDS76823.1"/>
    <property type="molecule type" value="Genomic_DNA"/>
</dbReference>
<protein>
    <submittedName>
        <fullName evidence="3">Uncharacterized protein</fullName>
    </submittedName>
</protein>
<sequence>MRCSSSILLIGAIAPLAIAKPVPHFRLPFRRSTGDIRPWDGAIERDWNGTLDLPSAEVPKKSTVETPPIVLHKTLDEAHPYFAFLRNLVKRKRSLHNVISLRTTNDIADAPDSPGTAKVPVPVPLPTPPAGTKSPPSPAQLNQEGFDSDVDTLERDVPAPISAPHQDEEKRPIQYARPNWLTGSDADGAPHAPDATYQSWSAAEADDEHAKREGSEANQMPPGHPVPETSPLAQDKEVNTIPLTATVKRDMMTLEELQRKIANVDVKNHQDAEEAKKLAAKMDILEKKHKERELKERSTSSAEQLRVRGETIISAQDIEEMEEMVAEVDRVEKQEKQQDTPETPQLTKRNNKFAGSDIVTAEEASQAWKQTLISSKDDKGKTELKGMETWIHESPFGKRDEEEEWSGDEHEIPGFPGQTSMLRFGKRSVDVNAEVGERDVAKPHLENQREQEAKVPVEAPKVEVVQSTAGAEATETLEELMEVPFAEDVSSPNTNTNTADNPTTPPKTSIKSTSTTSNLPKNKGKEVIVVTNGGPGYGYGPGPGAYGPSYYNSGGPIVPGPVLGSEIPGSLFSQY</sequence>
<keyword evidence="2" id="KW-0732">Signal</keyword>
<feature type="region of interest" description="Disordered" evidence="1">
    <location>
        <begin position="106"/>
        <end position="145"/>
    </location>
</feature>
<name>A0A517LMF3_9PEZI</name>
<feature type="region of interest" description="Disordered" evidence="1">
    <location>
        <begin position="484"/>
        <end position="525"/>
    </location>
</feature>
<evidence type="ECO:0000256" key="1">
    <source>
        <dbReference type="SAM" id="MobiDB-lite"/>
    </source>
</evidence>
<feature type="compositionally biased region" description="Basic and acidic residues" evidence="1">
    <location>
        <begin position="327"/>
        <end position="339"/>
    </location>
</feature>
<accession>A0A517LMF3</accession>
<feature type="compositionally biased region" description="Low complexity" evidence="1">
    <location>
        <begin position="492"/>
        <end position="517"/>
    </location>
</feature>
<proteinExistence type="predicted"/>